<keyword evidence="1" id="KW-0472">Membrane</keyword>
<accession>A0A6B0GM10</accession>
<organism evidence="3 4">
    <name type="scientific">Halomarina oriensis</name>
    <dbReference type="NCBI Taxonomy" id="671145"/>
    <lineage>
        <taxon>Archaea</taxon>
        <taxon>Methanobacteriati</taxon>
        <taxon>Methanobacteriota</taxon>
        <taxon>Stenosarchaea group</taxon>
        <taxon>Halobacteria</taxon>
        <taxon>Halobacteriales</taxon>
        <taxon>Natronomonadaceae</taxon>
        <taxon>Halomarina</taxon>
    </lineage>
</organism>
<keyword evidence="1" id="KW-1133">Transmembrane helix</keyword>
<keyword evidence="1" id="KW-0812">Transmembrane</keyword>
<reference evidence="3 4" key="1">
    <citation type="submission" date="2019-12" db="EMBL/GenBank/DDBJ databases">
        <title>Halocatena pleomorpha gen. nov. sp. nov., an extremely halophilic archaeon of family Halobacteriaceae isolated from saltpan soil.</title>
        <authorList>
            <person name="Pal Y."/>
            <person name="Verma A."/>
            <person name="Krishnamurthi S."/>
            <person name="Kumar P."/>
        </authorList>
    </citation>
    <scope>NUCLEOTIDE SEQUENCE [LARGE SCALE GENOMIC DNA]</scope>
    <source>
        <strain evidence="3 4">JCM 16495</strain>
    </source>
</reference>
<dbReference type="AlphaFoldDB" id="A0A6B0GM10"/>
<sequence>MEACPYCERPFPTDRLRALHLGERHADRLTPEERATFEETEDEEIDDLFVYHLKVVALIVLVVMGLSYVYAFALA</sequence>
<evidence type="ECO:0000313" key="3">
    <source>
        <dbReference type="EMBL" id="MWG35926.1"/>
    </source>
</evidence>
<dbReference type="Pfam" id="PF24166">
    <property type="entry name" value="DUF7410"/>
    <property type="match status" value="1"/>
</dbReference>
<dbReference type="EMBL" id="WSZK01000028">
    <property type="protein sequence ID" value="MWG35926.1"/>
    <property type="molecule type" value="Genomic_DNA"/>
</dbReference>
<gene>
    <name evidence="3" type="ORF">GQS65_15780</name>
</gene>
<name>A0A6B0GM10_9EURY</name>
<evidence type="ECO:0000313" key="4">
    <source>
        <dbReference type="Proteomes" id="UP000451471"/>
    </source>
</evidence>
<protein>
    <recommendedName>
        <fullName evidence="2">DUF7410 domain-containing protein</fullName>
    </recommendedName>
</protein>
<feature type="domain" description="DUF7410" evidence="2">
    <location>
        <begin position="4"/>
        <end position="25"/>
    </location>
</feature>
<proteinExistence type="predicted"/>
<evidence type="ECO:0000256" key="1">
    <source>
        <dbReference type="SAM" id="Phobius"/>
    </source>
</evidence>
<keyword evidence="4" id="KW-1185">Reference proteome</keyword>
<dbReference type="InterPro" id="IPR055833">
    <property type="entry name" value="DUF7410"/>
</dbReference>
<comment type="caution">
    <text evidence="3">The sequence shown here is derived from an EMBL/GenBank/DDBJ whole genome shotgun (WGS) entry which is preliminary data.</text>
</comment>
<feature type="transmembrane region" description="Helical" evidence="1">
    <location>
        <begin position="49"/>
        <end position="73"/>
    </location>
</feature>
<dbReference type="Proteomes" id="UP000451471">
    <property type="component" value="Unassembled WGS sequence"/>
</dbReference>
<evidence type="ECO:0000259" key="2">
    <source>
        <dbReference type="Pfam" id="PF24166"/>
    </source>
</evidence>